<dbReference type="EMBL" id="JASBNA010000123">
    <property type="protein sequence ID" value="KAK7676315.1"/>
    <property type="molecule type" value="Genomic_DNA"/>
</dbReference>
<organism evidence="3 4">
    <name type="scientific">Cerrena zonata</name>
    <dbReference type="NCBI Taxonomy" id="2478898"/>
    <lineage>
        <taxon>Eukaryota</taxon>
        <taxon>Fungi</taxon>
        <taxon>Dikarya</taxon>
        <taxon>Basidiomycota</taxon>
        <taxon>Agaricomycotina</taxon>
        <taxon>Agaricomycetes</taxon>
        <taxon>Polyporales</taxon>
        <taxon>Cerrenaceae</taxon>
        <taxon>Cerrena</taxon>
    </lineage>
</organism>
<feature type="coiled-coil region" evidence="1">
    <location>
        <begin position="260"/>
        <end position="290"/>
    </location>
</feature>
<feature type="region of interest" description="Disordered" evidence="2">
    <location>
        <begin position="145"/>
        <end position="196"/>
    </location>
</feature>
<feature type="region of interest" description="Disordered" evidence="2">
    <location>
        <begin position="352"/>
        <end position="372"/>
    </location>
</feature>
<reference evidence="3 4" key="1">
    <citation type="submission" date="2022-09" db="EMBL/GenBank/DDBJ databases">
        <authorList>
            <person name="Palmer J.M."/>
        </authorList>
    </citation>
    <scope>NUCLEOTIDE SEQUENCE [LARGE SCALE GENOMIC DNA]</scope>
    <source>
        <strain evidence="3 4">DSM 7382</strain>
    </source>
</reference>
<accession>A0AAW0FI66</accession>
<evidence type="ECO:0000313" key="3">
    <source>
        <dbReference type="EMBL" id="KAK7676315.1"/>
    </source>
</evidence>
<keyword evidence="1" id="KW-0175">Coiled coil</keyword>
<evidence type="ECO:0000256" key="1">
    <source>
        <dbReference type="SAM" id="Coils"/>
    </source>
</evidence>
<comment type="caution">
    <text evidence="3">The sequence shown here is derived from an EMBL/GenBank/DDBJ whole genome shotgun (WGS) entry which is preliminary data.</text>
</comment>
<gene>
    <name evidence="3" type="ORF">QCA50_020732</name>
</gene>
<protein>
    <submittedName>
        <fullName evidence="3">Uncharacterized protein</fullName>
    </submittedName>
</protein>
<feature type="region of interest" description="Disordered" evidence="2">
    <location>
        <begin position="1"/>
        <end position="26"/>
    </location>
</feature>
<feature type="compositionally biased region" description="Polar residues" evidence="2">
    <location>
        <begin position="404"/>
        <end position="415"/>
    </location>
</feature>
<evidence type="ECO:0000256" key="2">
    <source>
        <dbReference type="SAM" id="MobiDB-lite"/>
    </source>
</evidence>
<proteinExistence type="predicted"/>
<feature type="region of interest" description="Disordered" evidence="2">
    <location>
        <begin position="393"/>
        <end position="434"/>
    </location>
</feature>
<dbReference type="AlphaFoldDB" id="A0AAW0FI66"/>
<feature type="compositionally biased region" description="Basic and acidic residues" evidence="2">
    <location>
        <begin position="15"/>
        <end position="26"/>
    </location>
</feature>
<dbReference type="Proteomes" id="UP001385951">
    <property type="component" value="Unassembled WGS sequence"/>
</dbReference>
<sequence>MSLHDHDDDELQFQPDRDRSRPHSIDLSLELERQLEAESLPNSPEYNQPNFRQSLDPHVLASIVTQLRLSVAELSKERDELSIALSKARTNEEGLKETVNHVTDKCLRLETELNAAQDQHKDDEDAITMLRSKLEDSRRALMRLQTESRRMSHGSPLSIDLSKAGHASFTGPPSSRRASFVPLTGSPAGKSNAHRRISSVSDGGAISAPVFSEPGQWASTPRFQLTEVPQTALPGPSRRISGFWGRTSPQPSDLLPPTDAPEVEELRKELQAVKEQLEETRHEMTEAQEAREASETCVNALRTFIADNNIGMVPPIARGVMSPAMTTADHNRTNSSASTRWGFRLWKTDTTPASTPVLTSPAPPSQILNSPATTTRTRFGSLSLFSSKSSVSSTHTDLVLPQPESMSSVSDTSSLEDPVTEPISPTSEAPKDDVIVRVASDSLSEDLLLPTPQAKDTAGMGFAQQMVHAA</sequence>
<name>A0AAW0FI66_9APHY</name>
<keyword evidence="4" id="KW-1185">Reference proteome</keyword>
<evidence type="ECO:0000313" key="4">
    <source>
        <dbReference type="Proteomes" id="UP001385951"/>
    </source>
</evidence>